<dbReference type="RefSeq" id="WP_129223471.1">
    <property type="nucleotide sequence ID" value="NZ_QYBB01000002.1"/>
</dbReference>
<dbReference type="PANTHER" id="PTHR43792:SF1">
    <property type="entry name" value="N-ACETYLTRANSFERASE DOMAIN-CONTAINING PROTEIN"/>
    <property type="match status" value="1"/>
</dbReference>
<proteinExistence type="predicted"/>
<protein>
    <submittedName>
        <fullName evidence="2">N-acetyltransferase</fullName>
    </submittedName>
</protein>
<reference evidence="2 3" key="2">
    <citation type="submission" date="2019-02" db="EMBL/GenBank/DDBJ databases">
        <title>'Lichenibacterium ramalinii' gen. nov. sp. nov., 'Lichenibacterium minor' gen. nov. sp. nov.</title>
        <authorList>
            <person name="Pankratov T."/>
        </authorList>
    </citation>
    <scope>NUCLEOTIDE SEQUENCE [LARGE SCALE GENOMIC DNA]</scope>
    <source>
        <strain evidence="2 3">RmlP026</strain>
    </source>
</reference>
<dbReference type="SUPFAM" id="SSF55729">
    <property type="entry name" value="Acyl-CoA N-acyltransferases (Nat)"/>
    <property type="match status" value="1"/>
</dbReference>
<dbReference type="Gene3D" id="3.40.630.30">
    <property type="match status" value="1"/>
</dbReference>
<organism evidence="2 3">
    <name type="scientific">Lichenibacterium minor</name>
    <dbReference type="NCBI Taxonomy" id="2316528"/>
    <lineage>
        <taxon>Bacteria</taxon>
        <taxon>Pseudomonadati</taxon>
        <taxon>Pseudomonadota</taxon>
        <taxon>Alphaproteobacteria</taxon>
        <taxon>Hyphomicrobiales</taxon>
        <taxon>Lichenihabitantaceae</taxon>
        <taxon>Lichenibacterium</taxon>
    </lineage>
</organism>
<dbReference type="Proteomes" id="UP000290759">
    <property type="component" value="Unassembled WGS sequence"/>
</dbReference>
<dbReference type="AlphaFoldDB" id="A0A4Q2UAD3"/>
<comment type="caution">
    <text evidence="2">The sequence shown here is derived from an EMBL/GenBank/DDBJ whole genome shotgun (WGS) entry which is preliminary data.</text>
</comment>
<accession>A0A4Q2UAD3</accession>
<dbReference type="OrthoDB" id="6293260at2"/>
<evidence type="ECO:0000259" key="1">
    <source>
        <dbReference type="PROSITE" id="PS51186"/>
    </source>
</evidence>
<dbReference type="PANTHER" id="PTHR43792">
    <property type="entry name" value="GNAT FAMILY, PUTATIVE (AFU_ORTHOLOGUE AFUA_3G00765)-RELATED-RELATED"/>
    <property type="match status" value="1"/>
</dbReference>
<evidence type="ECO:0000313" key="2">
    <source>
        <dbReference type="EMBL" id="RYC33512.1"/>
    </source>
</evidence>
<dbReference type="GO" id="GO:0016747">
    <property type="term" value="F:acyltransferase activity, transferring groups other than amino-acyl groups"/>
    <property type="evidence" value="ECO:0007669"/>
    <property type="project" value="InterPro"/>
</dbReference>
<evidence type="ECO:0000313" key="3">
    <source>
        <dbReference type="Proteomes" id="UP000290759"/>
    </source>
</evidence>
<gene>
    <name evidence="2" type="ORF">D3273_03320</name>
</gene>
<dbReference type="InterPro" id="IPR016181">
    <property type="entry name" value="Acyl_CoA_acyltransferase"/>
</dbReference>
<sequence length="190" mass="21307">MQHSQEPIRTPRLILRQWQPSDLPVYAALNADPEVRRFWPTLLTRAQSDEQAEGFQRHIEEHGFGFWALEVPGVAPFVGFTGLMRVDSSMPFAPGVEIGWRLAREHWGKGYVTEAARAALADGFGRLGLSEIVSYAVVGNEASFSVMKRIGMNRDQAGDLDIPGREALHRRAELYRVHRNQVNAANGNSR</sequence>
<dbReference type="Pfam" id="PF13302">
    <property type="entry name" value="Acetyltransf_3"/>
    <property type="match status" value="1"/>
</dbReference>
<keyword evidence="2" id="KW-0808">Transferase</keyword>
<name>A0A4Q2UAD3_9HYPH</name>
<feature type="domain" description="N-acetyltransferase" evidence="1">
    <location>
        <begin position="13"/>
        <end position="175"/>
    </location>
</feature>
<dbReference type="PROSITE" id="PS51186">
    <property type="entry name" value="GNAT"/>
    <property type="match status" value="1"/>
</dbReference>
<dbReference type="InterPro" id="IPR051531">
    <property type="entry name" value="N-acetyltransferase"/>
</dbReference>
<dbReference type="InterPro" id="IPR000182">
    <property type="entry name" value="GNAT_dom"/>
</dbReference>
<reference evidence="2 3" key="1">
    <citation type="submission" date="2018-12" db="EMBL/GenBank/DDBJ databases">
        <authorList>
            <person name="Grouzdev D.S."/>
            <person name="Krutkina M.S."/>
        </authorList>
    </citation>
    <scope>NUCLEOTIDE SEQUENCE [LARGE SCALE GENOMIC DNA]</scope>
    <source>
        <strain evidence="2 3">RmlP026</strain>
    </source>
</reference>
<keyword evidence="3" id="KW-1185">Reference proteome</keyword>
<dbReference type="EMBL" id="QYBB01000002">
    <property type="protein sequence ID" value="RYC33512.1"/>
    <property type="molecule type" value="Genomic_DNA"/>
</dbReference>